<organism evidence="1 2">
    <name type="scientific">Spirilliplanes yamanashiensis</name>
    <dbReference type="NCBI Taxonomy" id="42233"/>
    <lineage>
        <taxon>Bacteria</taxon>
        <taxon>Bacillati</taxon>
        <taxon>Actinomycetota</taxon>
        <taxon>Actinomycetes</taxon>
        <taxon>Micromonosporales</taxon>
        <taxon>Micromonosporaceae</taxon>
        <taxon>Spirilliplanes</taxon>
    </lineage>
</organism>
<protein>
    <recommendedName>
        <fullName evidence="3">DAPG hydrolase PhiG domain-containing protein</fullName>
    </recommendedName>
</protein>
<evidence type="ECO:0008006" key="3">
    <source>
        <dbReference type="Google" id="ProtNLM"/>
    </source>
</evidence>
<evidence type="ECO:0000313" key="1">
    <source>
        <dbReference type="EMBL" id="GIJ03859.1"/>
    </source>
</evidence>
<dbReference type="AlphaFoldDB" id="A0A8J3Y993"/>
<proteinExistence type="predicted"/>
<name>A0A8J3Y993_9ACTN</name>
<gene>
    <name evidence="1" type="ORF">Sya03_32110</name>
</gene>
<dbReference type="Proteomes" id="UP000652013">
    <property type="component" value="Unassembled WGS sequence"/>
</dbReference>
<keyword evidence="2" id="KW-1185">Reference proteome</keyword>
<reference evidence="1" key="1">
    <citation type="submission" date="2021-01" db="EMBL/GenBank/DDBJ databases">
        <title>Whole genome shotgun sequence of Spirilliplanes yamanashiensis NBRC 15828.</title>
        <authorList>
            <person name="Komaki H."/>
            <person name="Tamura T."/>
        </authorList>
    </citation>
    <scope>NUCLEOTIDE SEQUENCE</scope>
    <source>
        <strain evidence="1">NBRC 15828</strain>
    </source>
</reference>
<dbReference type="RefSeq" id="WP_203939117.1">
    <property type="nucleotide sequence ID" value="NZ_BAAAGJ010000002.1"/>
</dbReference>
<sequence>MRSTATPAAAGRLPLLYPLRTLDESRVAVHELPHHRLRLTIDHEPLTGLTPDMLLWWFRNIGGTMPYAGRDVPRYRVWHPRDHIAWALARPAPGGGAGEGARFHIVENFGGDPAMHVDTVDRVEKLDRTGIRLVLRIAGVPLFQLEHTWSAGRGRVHYVSVLDLGGRSALSAPVNRYLRARVFTPGMERAWLRHNVEEVGLLEHFLPDLYAAHHPGAVTAAP</sequence>
<comment type="caution">
    <text evidence="1">The sequence shown here is derived from an EMBL/GenBank/DDBJ whole genome shotgun (WGS) entry which is preliminary data.</text>
</comment>
<accession>A0A8J3Y993</accession>
<evidence type="ECO:0000313" key="2">
    <source>
        <dbReference type="Proteomes" id="UP000652013"/>
    </source>
</evidence>
<dbReference type="EMBL" id="BOOY01000025">
    <property type="protein sequence ID" value="GIJ03859.1"/>
    <property type="molecule type" value="Genomic_DNA"/>
</dbReference>